<evidence type="ECO:0000256" key="5">
    <source>
        <dbReference type="ARBA" id="ARBA00023187"/>
    </source>
</evidence>
<feature type="compositionally biased region" description="Basic and acidic residues" evidence="7">
    <location>
        <begin position="144"/>
        <end position="160"/>
    </location>
</feature>
<organism evidence="9 10">
    <name type="scientific">Pseudozyma flocculosa</name>
    <dbReference type="NCBI Taxonomy" id="84751"/>
    <lineage>
        <taxon>Eukaryota</taxon>
        <taxon>Fungi</taxon>
        <taxon>Dikarya</taxon>
        <taxon>Basidiomycota</taxon>
        <taxon>Ustilaginomycotina</taxon>
        <taxon>Ustilaginomycetes</taxon>
        <taxon>Ustilaginales</taxon>
        <taxon>Ustilaginaceae</taxon>
        <taxon>Pseudozyma</taxon>
    </lineage>
</organism>
<dbReference type="Pfam" id="PF12457">
    <property type="entry name" value="TIP_N"/>
    <property type="match status" value="1"/>
</dbReference>
<dbReference type="InterPro" id="IPR000467">
    <property type="entry name" value="G_patch_dom"/>
</dbReference>
<keyword evidence="4" id="KW-0747">Spliceosome</keyword>
<keyword evidence="6" id="KW-0539">Nucleus</keyword>
<dbReference type="PROSITE" id="PS50174">
    <property type="entry name" value="G_PATCH"/>
    <property type="match status" value="1"/>
</dbReference>
<feature type="compositionally biased region" description="Basic and acidic residues" evidence="7">
    <location>
        <begin position="950"/>
        <end position="960"/>
    </location>
</feature>
<feature type="compositionally biased region" description="Polar residues" evidence="7">
    <location>
        <begin position="962"/>
        <end position="975"/>
    </location>
</feature>
<feature type="compositionally biased region" description="Acidic residues" evidence="7">
    <location>
        <begin position="113"/>
        <end position="124"/>
    </location>
</feature>
<evidence type="ECO:0000313" key="9">
    <source>
        <dbReference type="EMBL" id="SPO42105.1"/>
    </source>
</evidence>
<feature type="compositionally biased region" description="Polar residues" evidence="7">
    <location>
        <begin position="325"/>
        <end position="336"/>
    </location>
</feature>
<reference evidence="9 10" key="1">
    <citation type="submission" date="2018-03" db="EMBL/GenBank/DDBJ databases">
        <authorList>
            <person name="Guldener U."/>
        </authorList>
    </citation>
    <scope>NUCLEOTIDE SEQUENCE [LARGE SCALE GENOMIC DNA]</scope>
    <source>
        <strain evidence="9 10">DAOM196992</strain>
    </source>
</reference>
<evidence type="ECO:0000313" key="10">
    <source>
        <dbReference type="Proteomes" id="UP000323386"/>
    </source>
</evidence>
<dbReference type="InterPro" id="IPR022159">
    <property type="entry name" value="STIP/TFIP11_N"/>
</dbReference>
<evidence type="ECO:0000259" key="8">
    <source>
        <dbReference type="PROSITE" id="PS50174"/>
    </source>
</evidence>
<keyword evidence="10" id="KW-1185">Reference proteome</keyword>
<feature type="compositionally biased region" description="Low complexity" evidence="7">
    <location>
        <begin position="240"/>
        <end position="273"/>
    </location>
</feature>
<dbReference type="PANTHER" id="PTHR23329">
    <property type="entry name" value="TUFTELIN-INTERACTING PROTEIN 11-RELATED"/>
    <property type="match status" value="1"/>
</dbReference>
<dbReference type="InterPro" id="IPR045211">
    <property type="entry name" value="TFP11/STIP/Ntr1"/>
</dbReference>
<keyword evidence="3" id="KW-0507">mRNA processing</keyword>
<dbReference type="Pfam" id="PF07842">
    <property type="entry name" value="GCFC"/>
    <property type="match status" value="1"/>
</dbReference>
<feature type="compositionally biased region" description="Basic and acidic residues" evidence="7">
    <location>
        <begin position="75"/>
        <end position="86"/>
    </location>
</feature>
<dbReference type="OrthoDB" id="4822at2759"/>
<protein>
    <submittedName>
        <fullName evidence="9">Related to Tuftelin-interacting protein 11</fullName>
    </submittedName>
</protein>
<dbReference type="AlphaFoldDB" id="A0A5C3FEH7"/>
<dbReference type="GO" id="GO:0003676">
    <property type="term" value="F:nucleic acid binding"/>
    <property type="evidence" value="ECO:0007669"/>
    <property type="project" value="InterPro"/>
</dbReference>
<dbReference type="InterPro" id="IPR022783">
    <property type="entry name" value="GCFC_dom"/>
</dbReference>
<feature type="region of interest" description="Disordered" evidence="7">
    <location>
        <begin position="950"/>
        <end position="985"/>
    </location>
</feature>
<dbReference type="Proteomes" id="UP000323386">
    <property type="component" value="Unassembled WGS sequence"/>
</dbReference>
<evidence type="ECO:0000256" key="3">
    <source>
        <dbReference type="ARBA" id="ARBA00022664"/>
    </source>
</evidence>
<comment type="subcellular location">
    <subcellularLocation>
        <location evidence="1">Nucleus</location>
    </subcellularLocation>
</comment>
<evidence type="ECO:0000256" key="4">
    <source>
        <dbReference type="ARBA" id="ARBA00022728"/>
    </source>
</evidence>
<evidence type="ECO:0000256" key="6">
    <source>
        <dbReference type="ARBA" id="ARBA00023242"/>
    </source>
</evidence>
<feature type="compositionally biased region" description="Polar residues" evidence="7">
    <location>
        <begin position="188"/>
        <end position="197"/>
    </location>
</feature>
<accession>A0A5C3FEH7</accession>
<feature type="domain" description="G-patch" evidence="8">
    <location>
        <begin position="354"/>
        <end position="391"/>
    </location>
</feature>
<evidence type="ECO:0000256" key="1">
    <source>
        <dbReference type="ARBA" id="ARBA00004123"/>
    </source>
</evidence>
<sequence>MARRRRNKFLDDDDPDSSDASASASDAEHGDPSSSADPFSRKRKRNFTKDDAIYGVFADTDQQNEAQGGAGRSVRATDRRGRKIDYRSGQAFVKSTGAPLQPSTASQSHSSSDDDDDDDDDDQQDDAHGHIHDDDDDDDDSLSESERIARQPAPDDEHLAGRPLFAGIGSRAAPTQIDALAKQEKRSGQFQPASFASSRPGIGSSHAHRTPSSTSTPGLGSRAGIGSAPASTPADPPTPSAASTPRAGIGAYPSFVSAASATAANTTQPQQPALSTNDGAKQAYPTFAPSTMADAGVPTDFASARPSPPVPPSKAFQKKDKPSFLPSSSGRTTPATTIKFGAGAGGKFDPSAYLAKMGWTGGGLGKQGEGIVNPIEVQLRPERAGIAFGGRKEKTKQAKEEARRRGEAVSSDEEDRKARRHHQRRQERDKNKRDKSSAGPGPADQAWTKAERKPRKPKVEHRTYEQIIEEAGGIPSTDPAVGQVFDASGREVASLSAALANQGIPTADTSKLPELRHNLRLICDNNLQALTVLAKEGANIHERRKWLRREADESTRRRDRERLEVQRLSSILAIVRELEALGARHVSEGDDLDVFSPCIQRLVKGFAGDVERDGLDEAVVGAVAPMLRRLWSDWQPLKQPEYTATHLVGWRVALRIRDPSEPESALDRYGAPVQSRPTSTKATSARAGAAGAAAAAVMTPYESLLWNVWMPRIRGALNNEWKPDRAAPAVQLVESWRPILPRFVLDNIVEQLLLPKLEAAVRDWEPRRSKVGLDHILFPWLPLLGPRLDGVLADAKRRVRSHLKAWKPRDGVPRHLARWRDVYDGREFESMLLSTVVPKLSASVRHDFVVDPAAQDMSVLERVVEWLGDGLLRPSVVARVVEVEFFPKWLDTLHLWLTQRDANLDEVAAWYSFWKAWWPAELMEERGMVGGFKRGLKMLDEAVSLPASERGRLAKPDLRPTRGTTSTDAEATTKQTTRKKGDEEEVTLRQIVEEKAAERDLLVLPLNRVDATSGEPMLRISRTVDGKRGTSFYIHDDVVFVELRSDEADAAGFRPVSVDKLVELADTR</sequence>
<dbReference type="Pfam" id="PF01585">
    <property type="entry name" value="G-patch"/>
    <property type="match status" value="1"/>
</dbReference>
<name>A0A5C3FEH7_9BASI</name>
<dbReference type="SMART" id="SM00443">
    <property type="entry name" value="G_patch"/>
    <property type="match status" value="1"/>
</dbReference>
<feature type="compositionally biased region" description="Basic and acidic residues" evidence="7">
    <location>
        <begin position="390"/>
        <end position="407"/>
    </location>
</feature>
<feature type="compositionally biased region" description="Acidic residues" evidence="7">
    <location>
        <begin position="134"/>
        <end position="143"/>
    </location>
</feature>
<dbReference type="EMBL" id="OOIP01000037">
    <property type="protein sequence ID" value="SPO42105.1"/>
    <property type="molecule type" value="Genomic_DNA"/>
</dbReference>
<evidence type="ECO:0000256" key="2">
    <source>
        <dbReference type="ARBA" id="ARBA00010900"/>
    </source>
</evidence>
<proteinExistence type="inferred from homology"/>
<evidence type="ECO:0000256" key="7">
    <source>
        <dbReference type="SAM" id="MobiDB-lite"/>
    </source>
</evidence>
<gene>
    <name evidence="9" type="ORF">PSFLO_07588</name>
</gene>
<feature type="compositionally biased region" description="Basic and acidic residues" evidence="7">
    <location>
        <begin position="426"/>
        <end position="436"/>
    </location>
</feature>
<dbReference type="GO" id="GO:0000390">
    <property type="term" value="P:spliceosomal complex disassembly"/>
    <property type="evidence" value="ECO:0007669"/>
    <property type="project" value="InterPro"/>
</dbReference>
<keyword evidence="5" id="KW-0508">mRNA splicing</keyword>
<comment type="similarity">
    <text evidence="2">Belongs to the TFP11/STIP family.</text>
</comment>
<feature type="compositionally biased region" description="Gly residues" evidence="7">
    <location>
        <begin position="359"/>
        <end position="368"/>
    </location>
</feature>
<dbReference type="GO" id="GO:0071008">
    <property type="term" value="C:U2-type post-mRNA release spliceosomal complex"/>
    <property type="evidence" value="ECO:0007669"/>
    <property type="project" value="TreeGrafter"/>
</dbReference>
<dbReference type="PANTHER" id="PTHR23329:SF1">
    <property type="entry name" value="TUFTELIN-INTERACTING PROTEIN 11"/>
    <property type="match status" value="1"/>
</dbReference>
<feature type="region of interest" description="Disordered" evidence="7">
    <location>
        <begin position="662"/>
        <end position="682"/>
    </location>
</feature>
<feature type="region of interest" description="Disordered" evidence="7">
    <location>
        <begin position="1"/>
        <end position="462"/>
    </location>
</feature>